<reference evidence="9 10" key="1">
    <citation type="journal article" date="2020" name="G3 (Bethesda)">
        <title>Genetic Underpinnings of Host Manipulation by Ophiocordyceps as Revealed by Comparative Transcriptomics.</title>
        <authorList>
            <person name="Will I."/>
            <person name="Das B."/>
            <person name="Trinh T."/>
            <person name="Brachmann A."/>
            <person name="Ohm R.A."/>
            <person name="de Bekker C."/>
        </authorList>
    </citation>
    <scope>NUCLEOTIDE SEQUENCE [LARGE SCALE GENOMIC DNA]</scope>
    <source>
        <strain evidence="9 10">EC05</strain>
    </source>
</reference>
<dbReference type="SUPFAM" id="SSF51905">
    <property type="entry name" value="FAD/NAD(P)-binding domain"/>
    <property type="match status" value="1"/>
</dbReference>
<dbReference type="GO" id="GO:0071949">
    <property type="term" value="F:FAD binding"/>
    <property type="evidence" value="ECO:0007669"/>
    <property type="project" value="InterPro"/>
</dbReference>
<evidence type="ECO:0000259" key="8">
    <source>
        <dbReference type="Pfam" id="PF01494"/>
    </source>
</evidence>
<dbReference type="PANTHER" id="PTHR47356">
    <property type="entry name" value="FAD-DEPENDENT MONOOXYGENASE ASQG-RELATED"/>
    <property type="match status" value="1"/>
</dbReference>
<accession>A0A8H4Q2C4</accession>
<keyword evidence="6" id="KW-0503">Monooxygenase</keyword>
<evidence type="ECO:0000256" key="7">
    <source>
        <dbReference type="SAM" id="Phobius"/>
    </source>
</evidence>
<feature type="domain" description="FAD-binding" evidence="8">
    <location>
        <begin position="9"/>
        <end position="376"/>
    </location>
</feature>
<proteinExistence type="inferred from homology"/>
<evidence type="ECO:0000313" key="10">
    <source>
        <dbReference type="Proteomes" id="UP000562929"/>
    </source>
</evidence>
<dbReference type="PRINTS" id="PR00420">
    <property type="entry name" value="RNGMNOXGNASE"/>
</dbReference>
<dbReference type="Gene3D" id="3.50.50.60">
    <property type="entry name" value="FAD/NAD(P)-binding domain"/>
    <property type="match status" value="1"/>
</dbReference>
<keyword evidence="4" id="KW-0274">FAD</keyword>
<comment type="similarity">
    <text evidence="2">Belongs to the paxM FAD-dependent monooxygenase family.</text>
</comment>
<keyword evidence="7" id="KW-0472">Membrane</keyword>
<dbReference type="Pfam" id="PF01494">
    <property type="entry name" value="FAD_binding_3"/>
    <property type="match status" value="1"/>
</dbReference>
<keyword evidence="7" id="KW-1133">Transmembrane helix</keyword>
<keyword evidence="10" id="KW-1185">Reference proteome</keyword>
<dbReference type="InterPro" id="IPR002938">
    <property type="entry name" value="FAD-bd"/>
</dbReference>
<dbReference type="InterPro" id="IPR050562">
    <property type="entry name" value="FAD_mOase_fung"/>
</dbReference>
<comment type="cofactor">
    <cofactor evidence="1">
        <name>FAD</name>
        <dbReference type="ChEBI" id="CHEBI:57692"/>
    </cofactor>
</comment>
<gene>
    <name evidence="9" type="ORF">GQ602_005915</name>
</gene>
<dbReference type="InterPro" id="IPR036188">
    <property type="entry name" value="FAD/NAD-bd_sf"/>
</dbReference>
<evidence type="ECO:0000256" key="1">
    <source>
        <dbReference type="ARBA" id="ARBA00001974"/>
    </source>
</evidence>
<protein>
    <submittedName>
        <fullName evidence="9">FAD-dependent urate hydroxylase</fullName>
    </submittedName>
</protein>
<evidence type="ECO:0000256" key="3">
    <source>
        <dbReference type="ARBA" id="ARBA00022630"/>
    </source>
</evidence>
<sequence>MELKTTSRLRVIIVGAGIGGLTAALALNRAGIDFIIVEKHASVLEPMGSSITLTPGSQRILHQLGILNKIKTLSRPYSRDVEVRGPNGQVLSQVSLSSFAIMHGEGIIILQRDLLIRTLYEALPAESEFFLGRSVVSVEHEAGGVRVHLSDGLSETGHLVVGSDGVRGVVRGAMWKHADAMSPGLITRDDGEAVWCSWRCLWATCAEDERVTNDVIMSSHDNRSCTTVLSPLGSLTLGVMVKTGSAGRRSNRLPTYKAEETEKMAASVAHLPLNESLTFGHLWAKKLRGGMTDIEVGVLNRWHYGRIVLVGDTAHSITPAMTSGANLCMESVVELVNALHQAVVDAGNQVPTGTDLERALSRYQERQLPRAMTVCRLSMLYDRLHAWDATWMRLWSLYLARWLNPLLVPLFLGYIFRGSPLLDFVPVEGWPRGTWSWVHGHEEMERGNWRWAVGGVAVVVLIVLGWALGVVGGEFALILLLFRRLWLFSWG</sequence>
<keyword evidence="5" id="KW-0560">Oxidoreductase</keyword>
<dbReference type="GO" id="GO:0004497">
    <property type="term" value="F:monooxygenase activity"/>
    <property type="evidence" value="ECO:0007669"/>
    <property type="project" value="UniProtKB-KW"/>
</dbReference>
<dbReference type="Proteomes" id="UP000562929">
    <property type="component" value="Unassembled WGS sequence"/>
</dbReference>
<evidence type="ECO:0000256" key="4">
    <source>
        <dbReference type="ARBA" id="ARBA00022827"/>
    </source>
</evidence>
<dbReference type="EMBL" id="JAACLJ010000007">
    <property type="protein sequence ID" value="KAF4582771.1"/>
    <property type="molecule type" value="Genomic_DNA"/>
</dbReference>
<keyword evidence="3" id="KW-0285">Flavoprotein</keyword>
<dbReference type="OrthoDB" id="2431938at2759"/>
<evidence type="ECO:0000313" key="9">
    <source>
        <dbReference type="EMBL" id="KAF4582771.1"/>
    </source>
</evidence>
<name>A0A8H4Q2C4_9HYPO</name>
<feature type="transmembrane region" description="Helical" evidence="7">
    <location>
        <begin position="398"/>
        <end position="416"/>
    </location>
</feature>
<organism evidence="9 10">
    <name type="scientific">Ophiocordyceps camponoti-floridani</name>
    <dbReference type="NCBI Taxonomy" id="2030778"/>
    <lineage>
        <taxon>Eukaryota</taxon>
        <taxon>Fungi</taxon>
        <taxon>Dikarya</taxon>
        <taxon>Ascomycota</taxon>
        <taxon>Pezizomycotina</taxon>
        <taxon>Sordariomycetes</taxon>
        <taxon>Hypocreomycetidae</taxon>
        <taxon>Hypocreales</taxon>
        <taxon>Ophiocordycipitaceae</taxon>
        <taxon>Ophiocordyceps</taxon>
    </lineage>
</organism>
<evidence type="ECO:0000256" key="6">
    <source>
        <dbReference type="ARBA" id="ARBA00023033"/>
    </source>
</evidence>
<dbReference type="AlphaFoldDB" id="A0A8H4Q2C4"/>
<feature type="transmembrane region" description="Helical" evidence="7">
    <location>
        <begin position="451"/>
        <end position="482"/>
    </location>
</feature>
<evidence type="ECO:0000256" key="2">
    <source>
        <dbReference type="ARBA" id="ARBA00007992"/>
    </source>
</evidence>
<comment type="caution">
    <text evidence="9">The sequence shown here is derived from an EMBL/GenBank/DDBJ whole genome shotgun (WGS) entry which is preliminary data.</text>
</comment>
<keyword evidence="7" id="KW-0812">Transmembrane</keyword>
<dbReference type="PANTHER" id="PTHR47356:SF2">
    <property type="entry name" value="FAD-BINDING DOMAIN-CONTAINING PROTEIN-RELATED"/>
    <property type="match status" value="1"/>
</dbReference>
<evidence type="ECO:0000256" key="5">
    <source>
        <dbReference type="ARBA" id="ARBA00023002"/>
    </source>
</evidence>